<sequence>MRKINLLYIRFHDALRSNELEMFRGAVLSKLSGDSTLFHNHVGENFRYSYPLIQYKRLFGKAAIVCLEEGTEAIGKLFAAGDFTFRIGERVVRMGIESLYPRQALVRVWDAAFTYQLYRWLPFNEENFQAYQRMEGLAERYDFLERKLTGNILSFAKGVGIHFDERITCKILEAEEPYWILYKGVRMKTFNVRFKTNVSLPEHIGLGKGASLGHGIIHSVKKSLDNDG</sequence>
<evidence type="ECO:0000259" key="1">
    <source>
        <dbReference type="Pfam" id="PF17262"/>
    </source>
</evidence>
<evidence type="ECO:0000259" key="2">
    <source>
        <dbReference type="Pfam" id="PF17955"/>
    </source>
</evidence>
<organism evidence="3 4">
    <name type="scientific">Candidatus Parabacteroides intestinigallinarum</name>
    <dbReference type="NCBI Taxonomy" id="2838722"/>
    <lineage>
        <taxon>Bacteria</taxon>
        <taxon>Pseudomonadati</taxon>
        <taxon>Bacteroidota</taxon>
        <taxon>Bacteroidia</taxon>
        <taxon>Bacteroidales</taxon>
        <taxon>Tannerellaceae</taxon>
        <taxon>Parabacteroides</taxon>
    </lineage>
</organism>
<dbReference type="Pfam" id="PF17955">
    <property type="entry name" value="Cas6b_N"/>
    <property type="match status" value="1"/>
</dbReference>
<accession>A0A9D2BR81</accession>
<reference evidence="3" key="1">
    <citation type="journal article" date="2021" name="PeerJ">
        <title>Extensive microbial diversity within the chicken gut microbiome revealed by metagenomics and culture.</title>
        <authorList>
            <person name="Gilroy R."/>
            <person name="Ravi A."/>
            <person name="Getino M."/>
            <person name="Pursley I."/>
            <person name="Horton D.L."/>
            <person name="Alikhan N.F."/>
            <person name="Baker D."/>
            <person name="Gharbi K."/>
            <person name="Hall N."/>
            <person name="Watson M."/>
            <person name="Adriaenssens E.M."/>
            <person name="Foster-Nyarko E."/>
            <person name="Jarju S."/>
            <person name="Secka A."/>
            <person name="Antonio M."/>
            <person name="Oren A."/>
            <person name="Chaudhuri R.R."/>
            <person name="La Ragione R."/>
            <person name="Hildebrand F."/>
            <person name="Pallen M.J."/>
        </authorList>
    </citation>
    <scope>NUCLEOTIDE SEQUENCE</scope>
    <source>
        <strain evidence="3">ChiHecec2B26-12326</strain>
    </source>
</reference>
<dbReference type="InterPro" id="IPR020209">
    <property type="entry name" value="Cas6b_C"/>
</dbReference>
<evidence type="ECO:0000313" key="3">
    <source>
        <dbReference type="EMBL" id="HIX87462.1"/>
    </source>
</evidence>
<comment type="caution">
    <text evidence="3">The sequence shown here is derived from an EMBL/GenBank/DDBJ whole genome shotgun (WGS) entry which is preliminary data.</text>
</comment>
<dbReference type="Pfam" id="PF17262">
    <property type="entry name" value="Cas6b_C"/>
    <property type="match status" value="1"/>
</dbReference>
<proteinExistence type="predicted"/>
<dbReference type="Proteomes" id="UP000823847">
    <property type="component" value="Unassembled WGS sequence"/>
</dbReference>
<evidence type="ECO:0008006" key="5">
    <source>
        <dbReference type="Google" id="ProtNLM"/>
    </source>
</evidence>
<dbReference type="EMBL" id="DXEN01000095">
    <property type="protein sequence ID" value="HIX87462.1"/>
    <property type="molecule type" value="Genomic_DNA"/>
</dbReference>
<name>A0A9D2BR81_9BACT</name>
<reference evidence="3" key="2">
    <citation type="submission" date="2021-04" db="EMBL/GenBank/DDBJ databases">
        <authorList>
            <person name="Gilroy R."/>
        </authorList>
    </citation>
    <scope>NUCLEOTIDE SEQUENCE</scope>
    <source>
        <strain evidence="3">ChiHecec2B26-12326</strain>
    </source>
</reference>
<gene>
    <name evidence="3" type="ORF">H9848_12795</name>
</gene>
<dbReference type="InterPro" id="IPR041528">
    <property type="entry name" value="Cas6b_N"/>
</dbReference>
<feature type="domain" description="Cas6b N-terminal" evidence="2">
    <location>
        <begin position="3"/>
        <end position="100"/>
    </location>
</feature>
<dbReference type="AlphaFoldDB" id="A0A9D2BR81"/>
<feature type="domain" description="Cas6b C-terminal" evidence="1">
    <location>
        <begin position="108"/>
        <end position="219"/>
    </location>
</feature>
<evidence type="ECO:0000313" key="4">
    <source>
        <dbReference type="Proteomes" id="UP000823847"/>
    </source>
</evidence>
<protein>
    <recommendedName>
        <fullName evidence="5">DNA repair protein</fullName>
    </recommendedName>
</protein>